<dbReference type="SUPFAM" id="SSF53756">
    <property type="entry name" value="UDP-Glycosyltransferase/glycogen phosphorylase"/>
    <property type="match status" value="1"/>
</dbReference>
<dbReference type="STRING" id="619300.G3AU99"/>
<evidence type="ECO:0000259" key="16">
    <source>
        <dbReference type="Pfam" id="PF00534"/>
    </source>
</evidence>
<keyword evidence="8" id="KW-0812">Transmembrane</keyword>
<feature type="domain" description="ALG11 mannosyltransferase N-terminal" evidence="17">
    <location>
        <begin position="10"/>
        <end position="53"/>
    </location>
</feature>
<evidence type="ECO:0000256" key="9">
    <source>
        <dbReference type="ARBA" id="ARBA00022824"/>
    </source>
</evidence>
<evidence type="ECO:0000256" key="15">
    <source>
        <dbReference type="ARBA" id="ARBA00045065"/>
    </source>
</evidence>
<comment type="similarity">
    <text evidence="3">Belongs to the glycosyltransferase group 1 family.</text>
</comment>
<dbReference type="Pfam" id="PF00534">
    <property type="entry name" value="Glycos_transf_1"/>
    <property type="match status" value="1"/>
</dbReference>
<evidence type="ECO:0000256" key="8">
    <source>
        <dbReference type="ARBA" id="ARBA00022692"/>
    </source>
</evidence>
<dbReference type="RefSeq" id="XP_007377446.1">
    <property type="nucleotide sequence ID" value="XM_007377384.1"/>
</dbReference>
<dbReference type="KEGG" id="spaa:SPAPADRAFT_63299"/>
<organism evidence="19">
    <name type="scientific">Spathaspora passalidarum (strain NRRL Y-27907 / 11-Y1)</name>
    <dbReference type="NCBI Taxonomy" id="619300"/>
    <lineage>
        <taxon>Eukaryota</taxon>
        <taxon>Fungi</taxon>
        <taxon>Dikarya</taxon>
        <taxon>Ascomycota</taxon>
        <taxon>Saccharomycotina</taxon>
        <taxon>Pichiomycetes</taxon>
        <taxon>Debaryomycetaceae</taxon>
        <taxon>Spathaspora</taxon>
    </lineage>
</organism>
<reference evidence="18 19" key="1">
    <citation type="journal article" date="2011" name="Proc. Natl. Acad. Sci. U.S.A.">
        <title>Comparative genomics of xylose-fermenting fungi for enhanced biofuel production.</title>
        <authorList>
            <person name="Wohlbach D.J."/>
            <person name="Kuo A."/>
            <person name="Sato T.K."/>
            <person name="Potts K.M."/>
            <person name="Salamov A.A."/>
            <person name="LaButti K.M."/>
            <person name="Sun H."/>
            <person name="Clum A."/>
            <person name="Pangilinan J.L."/>
            <person name="Lindquist E.A."/>
            <person name="Lucas S."/>
            <person name="Lapidus A."/>
            <person name="Jin M."/>
            <person name="Gunawan C."/>
            <person name="Balan V."/>
            <person name="Dale B.E."/>
            <person name="Jeffries T.W."/>
            <person name="Zinkel R."/>
            <person name="Barry K.W."/>
            <person name="Grigoriev I.V."/>
            <person name="Gasch A.P."/>
        </authorList>
    </citation>
    <scope>NUCLEOTIDE SEQUENCE [LARGE SCALE GENOMIC DNA]</scope>
    <source>
        <strain evidence="19">NRRL Y-27907 / 11-Y1</strain>
    </source>
</reference>
<comment type="catalytic activity">
    <reaction evidence="15">
        <text>an alpha-D-Man-(1-&gt;3)-[alpha-D-Man-(1-&gt;6)]-beta-D-Man-(1-&gt;4)-beta-D-GlcNAc-(1-&gt;4)-alpha-D-GlcNAc-diphospho-di-trans,poly-cis-dolichol + 2 GDP-alpha-D-mannose = an alpha-D-Man-(1-&gt;2)-alpha-D-Man-(1-&gt;2)-alpha-D-Man-(1-&gt;3)-[alpha-D-Man-(1-&gt;6)]-beta-D-Man-(1-&gt;4)-beta-D-GlcNAc-(1-&gt;4)-alpha-D-GlcNAc-diphospho-di-trans,poly-cis-dolichol + 2 GDP + 2 H(+)</text>
        <dbReference type="Rhea" id="RHEA:29523"/>
        <dbReference type="Rhea" id="RHEA-COMP:19515"/>
        <dbReference type="Rhea" id="RHEA-COMP:19516"/>
        <dbReference type="ChEBI" id="CHEBI:15378"/>
        <dbReference type="ChEBI" id="CHEBI:57527"/>
        <dbReference type="ChEBI" id="CHEBI:58189"/>
        <dbReference type="ChEBI" id="CHEBI:132511"/>
        <dbReference type="ChEBI" id="CHEBI:132515"/>
        <dbReference type="EC" id="2.4.1.131"/>
    </reaction>
    <physiologicalReaction direction="left-to-right" evidence="15">
        <dbReference type="Rhea" id="RHEA:29524"/>
    </physiologicalReaction>
</comment>
<evidence type="ECO:0000256" key="1">
    <source>
        <dbReference type="ARBA" id="ARBA00004389"/>
    </source>
</evidence>
<keyword evidence="7" id="KW-0808">Transferase</keyword>
<evidence type="ECO:0000256" key="11">
    <source>
        <dbReference type="ARBA" id="ARBA00023136"/>
    </source>
</evidence>
<evidence type="ECO:0000256" key="2">
    <source>
        <dbReference type="ARBA" id="ARBA00004922"/>
    </source>
</evidence>
<dbReference type="Proteomes" id="UP000000709">
    <property type="component" value="Unassembled WGS sequence"/>
</dbReference>
<dbReference type="UniPathway" id="UPA00378"/>
<dbReference type="InterPro" id="IPR001296">
    <property type="entry name" value="Glyco_trans_1"/>
</dbReference>
<keyword evidence="10" id="KW-1133">Transmembrane helix</keyword>
<dbReference type="FunCoup" id="G3AU99">
    <property type="interactions" value="428"/>
</dbReference>
<keyword evidence="19" id="KW-1185">Reference proteome</keyword>
<dbReference type="AlphaFoldDB" id="G3AU99"/>
<gene>
    <name evidence="18" type="ORF">SPAPADRAFT_63299</name>
</gene>
<dbReference type="GO" id="GO:0004377">
    <property type="term" value="F:GDP-Man:Man(3)GlcNAc(2)-PP-Dol alpha-1,2-mannosyltransferase activity"/>
    <property type="evidence" value="ECO:0007669"/>
    <property type="project" value="UniProtKB-EC"/>
</dbReference>
<evidence type="ECO:0000256" key="14">
    <source>
        <dbReference type="ARBA" id="ARBA00032515"/>
    </source>
</evidence>
<evidence type="ECO:0000256" key="4">
    <source>
        <dbReference type="ARBA" id="ARBA00012645"/>
    </source>
</evidence>
<dbReference type="EMBL" id="GL996505">
    <property type="protein sequence ID" value="EGW30475.1"/>
    <property type="molecule type" value="Genomic_DNA"/>
</dbReference>
<name>G3AU99_SPAPN</name>
<dbReference type="PANTHER" id="PTHR45919:SF1">
    <property type="entry name" value="GDP-MAN:MAN(3)GLCNAC(2)-PP-DOL ALPHA-1,2-MANNOSYLTRANSFERASE"/>
    <property type="match status" value="1"/>
</dbReference>
<accession>G3AU99</accession>
<dbReference type="InterPro" id="IPR038013">
    <property type="entry name" value="ALG11"/>
</dbReference>
<evidence type="ECO:0000313" key="18">
    <source>
        <dbReference type="EMBL" id="EGW30475.1"/>
    </source>
</evidence>
<keyword evidence="6" id="KW-0328">Glycosyltransferase</keyword>
<dbReference type="GeneID" id="18874691"/>
<evidence type="ECO:0000256" key="6">
    <source>
        <dbReference type="ARBA" id="ARBA00022676"/>
    </source>
</evidence>
<dbReference type="InParanoid" id="G3AU99"/>
<dbReference type="Gene3D" id="3.40.50.2000">
    <property type="entry name" value="Glycogen Phosphorylase B"/>
    <property type="match status" value="1"/>
</dbReference>
<dbReference type="eggNOG" id="KOG1387">
    <property type="taxonomic scope" value="Eukaryota"/>
</dbReference>
<keyword evidence="9" id="KW-0256">Endoplasmic reticulum</keyword>
<dbReference type="GO" id="GO:0005789">
    <property type="term" value="C:endoplasmic reticulum membrane"/>
    <property type="evidence" value="ECO:0007669"/>
    <property type="project" value="UniProtKB-SubCell"/>
</dbReference>
<evidence type="ECO:0000259" key="17">
    <source>
        <dbReference type="Pfam" id="PF15924"/>
    </source>
</evidence>
<proteinExistence type="inferred from homology"/>
<dbReference type="InterPro" id="IPR031814">
    <property type="entry name" value="ALG11_N"/>
</dbReference>
<comment type="pathway">
    <text evidence="2">Protein modification; protein glycosylation.</text>
</comment>
<sequence>MTVCDIRSLSDVKSAIKFMYWSGLYYFYKYLGSLVDIILANGTWTFNHLEKIWYNPKLGHQLQILYPPCGTEETETTLDPSLRENKMVYLAQFRPEKRHEVILNEYNQFLKKNYPEVTEPTPEIPTIVFVGSCRTSDDTATLTKLKTQVEKLNLQKFVEFAVDVSYKEVIMWLQKCQFGLNAMWNEHFGIGVVEYMANGAIPIVHASAGPLLDIVTNPGAEGENKVWYNDVGFFFKCFEDPDLDPSIQSGSGTRVNFKSRDGQVVEYPTFSQMLTDLYLSFPDLVKDERLGKVRTAGRLSVIERFSNSAFDVKWKTCLEKLAQLESKYRQER</sequence>
<evidence type="ECO:0000256" key="3">
    <source>
        <dbReference type="ARBA" id="ARBA00006122"/>
    </source>
</evidence>
<evidence type="ECO:0000313" key="19">
    <source>
        <dbReference type="Proteomes" id="UP000000709"/>
    </source>
</evidence>
<dbReference type="EC" id="2.4.1.131" evidence="4"/>
<evidence type="ECO:0000256" key="5">
    <source>
        <dbReference type="ARBA" id="ARBA00022018"/>
    </source>
</evidence>
<keyword evidence="11" id="KW-0472">Membrane</keyword>
<evidence type="ECO:0000256" key="10">
    <source>
        <dbReference type="ARBA" id="ARBA00022989"/>
    </source>
</evidence>
<protein>
    <recommendedName>
        <fullName evidence="5">GDP-Man:Man(3)GlcNAc(2)-PP-Dol alpha-1,2-mannosyltransferase</fullName>
        <ecNumber evidence="4">2.4.1.131</ecNumber>
    </recommendedName>
    <alternativeName>
        <fullName evidence="12">Alpha-1,2-mannosyltransferase ALG11</fullName>
    </alternativeName>
    <alternativeName>
        <fullName evidence="13">Asparagine-linked glycosylation protein 11</fullName>
    </alternativeName>
    <alternativeName>
        <fullName evidence="14">Glycolipid 2-alpha-mannosyltransferase</fullName>
    </alternativeName>
</protein>
<dbReference type="GO" id="GO:0006487">
    <property type="term" value="P:protein N-linked glycosylation"/>
    <property type="evidence" value="ECO:0007669"/>
    <property type="project" value="TreeGrafter"/>
</dbReference>
<dbReference type="OrthoDB" id="2276068at2759"/>
<dbReference type="HOGENOM" id="CLU_837199_0_0_1"/>
<dbReference type="Pfam" id="PF15924">
    <property type="entry name" value="ALG11_N"/>
    <property type="match status" value="1"/>
</dbReference>
<feature type="domain" description="Glycosyl transferase family 1" evidence="16">
    <location>
        <begin position="82"/>
        <end position="217"/>
    </location>
</feature>
<dbReference type="PANTHER" id="PTHR45919">
    <property type="entry name" value="GDP-MAN:MAN(3)GLCNAC(2)-PP-DOL ALPHA-1,2-MANNOSYLTRANSFERASE"/>
    <property type="match status" value="1"/>
</dbReference>
<comment type="subcellular location">
    <subcellularLocation>
        <location evidence="1">Endoplasmic reticulum membrane</location>
        <topology evidence="1">Single-pass membrane protein</topology>
    </subcellularLocation>
</comment>
<evidence type="ECO:0000256" key="12">
    <source>
        <dbReference type="ARBA" id="ARBA00030431"/>
    </source>
</evidence>
<evidence type="ECO:0000256" key="7">
    <source>
        <dbReference type="ARBA" id="ARBA00022679"/>
    </source>
</evidence>
<evidence type="ECO:0000256" key="13">
    <source>
        <dbReference type="ARBA" id="ARBA00032060"/>
    </source>
</evidence>